<keyword evidence="5" id="KW-0997">Cell inner membrane</keyword>
<evidence type="ECO:0000256" key="1">
    <source>
        <dbReference type="ARBA" id="ARBA00004429"/>
    </source>
</evidence>
<dbReference type="EMBL" id="JAFNME010000005">
    <property type="protein sequence ID" value="MBO1248908.1"/>
    <property type="molecule type" value="Genomic_DNA"/>
</dbReference>
<accession>A0A939GY39</accession>
<evidence type="ECO:0000313" key="11">
    <source>
        <dbReference type="Proteomes" id="UP000664731"/>
    </source>
</evidence>
<feature type="transmembrane region" description="Helical" evidence="9">
    <location>
        <begin position="48"/>
        <end position="73"/>
    </location>
</feature>
<organism evidence="10 11">
    <name type="scientific">Comamonas denitrificans</name>
    <dbReference type="NCBI Taxonomy" id="117506"/>
    <lineage>
        <taxon>Bacteria</taxon>
        <taxon>Pseudomonadati</taxon>
        <taxon>Pseudomonadota</taxon>
        <taxon>Betaproteobacteria</taxon>
        <taxon>Burkholderiales</taxon>
        <taxon>Comamonadaceae</taxon>
        <taxon>Comamonas</taxon>
    </lineage>
</organism>
<dbReference type="Pfam" id="PF03739">
    <property type="entry name" value="LptF_LptG"/>
    <property type="match status" value="1"/>
</dbReference>
<keyword evidence="4" id="KW-1003">Cell membrane</keyword>
<comment type="caution">
    <text evidence="10">The sequence shown here is derived from an EMBL/GenBank/DDBJ whole genome shotgun (WGS) entry which is preliminary data.</text>
</comment>
<evidence type="ECO:0000256" key="7">
    <source>
        <dbReference type="ARBA" id="ARBA00022989"/>
    </source>
</evidence>
<feature type="transmembrane region" description="Helical" evidence="9">
    <location>
        <begin position="264"/>
        <end position="285"/>
    </location>
</feature>
<dbReference type="GO" id="GO:0055085">
    <property type="term" value="P:transmembrane transport"/>
    <property type="evidence" value="ECO:0007669"/>
    <property type="project" value="InterPro"/>
</dbReference>
<evidence type="ECO:0000256" key="2">
    <source>
        <dbReference type="ARBA" id="ARBA00014213"/>
    </source>
</evidence>
<evidence type="ECO:0000256" key="8">
    <source>
        <dbReference type="ARBA" id="ARBA00023136"/>
    </source>
</evidence>
<dbReference type="PANTHER" id="PTHR33529:SF7">
    <property type="entry name" value="LIPOPOLYSACCHARIDE EXPORT SYSTEM PERMEASE PROTEIN LPTF"/>
    <property type="match status" value="1"/>
</dbReference>
<dbReference type="InterPro" id="IPR030922">
    <property type="entry name" value="LptF"/>
</dbReference>
<keyword evidence="7 9" id="KW-1133">Transmembrane helix</keyword>
<feature type="transmembrane region" description="Helical" evidence="9">
    <location>
        <begin position="105"/>
        <end position="123"/>
    </location>
</feature>
<reference evidence="10" key="1">
    <citation type="submission" date="2021-03" db="EMBL/GenBank/DDBJ databases">
        <title>Comamonas denitrificans.</title>
        <authorList>
            <person name="Finster K."/>
        </authorList>
    </citation>
    <scope>NUCLEOTIDE SEQUENCE</scope>
    <source>
        <strain evidence="10">MM2021_4</strain>
    </source>
</reference>
<name>A0A939GY39_9BURK</name>
<dbReference type="GO" id="GO:0015920">
    <property type="term" value="P:lipopolysaccharide transport"/>
    <property type="evidence" value="ECO:0007669"/>
    <property type="project" value="TreeGrafter"/>
</dbReference>
<keyword evidence="8 9" id="KW-0472">Membrane</keyword>
<dbReference type="Proteomes" id="UP000664731">
    <property type="component" value="Unassembled WGS sequence"/>
</dbReference>
<comment type="subcellular location">
    <subcellularLocation>
        <location evidence="1">Cell inner membrane</location>
        <topology evidence="1">Multi-pass membrane protein</topology>
    </subcellularLocation>
</comment>
<evidence type="ECO:0000256" key="4">
    <source>
        <dbReference type="ARBA" id="ARBA00022475"/>
    </source>
</evidence>
<keyword evidence="6 9" id="KW-0812">Transmembrane</keyword>
<dbReference type="RefSeq" id="WP_207574454.1">
    <property type="nucleotide sequence ID" value="NZ_JAFNME010000005.1"/>
</dbReference>
<dbReference type="NCBIfam" id="TIGR04407">
    <property type="entry name" value="LptF_YjgP"/>
    <property type="match status" value="1"/>
</dbReference>
<dbReference type="AlphaFoldDB" id="A0A939GY39"/>
<sequence>MLFDSSIRKELSRSFGATLLVLITVVMTMMLIRMLGQAAKGVISPADVLLIMGFTVLGYLATILTLSLFVAMVSTLSRMYRDSEMAIWMSSGQGLLALLRPFLRFSWPILLAVLGLSVLAWPWSNSQVLQLRTQFEQRSDLDRIAPGEFQESADGSRVFFIDKEKLSAESASNVFIVENRPDQEIVTSAQSAHLAVQDGLRYAILENGQRVETQPSTQTTKSTQFARYQVLLKAESTTQAGLSVRALPTMALFSAAEAQHHGELAWRLSQPLLGLSLIFLALAITRVNPRVGKSSSLMLALLAFVVYYNLVNAGQSWVAAGRVNMWVFLIALHGSVLLLGVGGLLMRHQQTTLGQLLGAWLGRGTAGKTGEAA</sequence>
<feature type="transmembrane region" description="Helical" evidence="9">
    <location>
        <begin position="325"/>
        <end position="346"/>
    </location>
</feature>
<gene>
    <name evidence="10" type="primary">lptF</name>
    <name evidence="10" type="ORF">J1777_03520</name>
</gene>
<proteinExistence type="predicted"/>
<dbReference type="GO" id="GO:0043190">
    <property type="term" value="C:ATP-binding cassette (ABC) transporter complex"/>
    <property type="evidence" value="ECO:0007669"/>
    <property type="project" value="InterPro"/>
</dbReference>
<feature type="transmembrane region" description="Helical" evidence="9">
    <location>
        <begin position="297"/>
        <end position="319"/>
    </location>
</feature>
<evidence type="ECO:0000256" key="5">
    <source>
        <dbReference type="ARBA" id="ARBA00022519"/>
    </source>
</evidence>
<dbReference type="InterPro" id="IPR005495">
    <property type="entry name" value="LptG/LptF_permease"/>
</dbReference>
<dbReference type="PANTHER" id="PTHR33529">
    <property type="entry name" value="SLR0882 PROTEIN-RELATED"/>
    <property type="match status" value="1"/>
</dbReference>
<feature type="transmembrane region" description="Helical" evidence="9">
    <location>
        <begin position="15"/>
        <end position="36"/>
    </location>
</feature>
<keyword evidence="3" id="KW-0813">Transport</keyword>
<evidence type="ECO:0000256" key="9">
    <source>
        <dbReference type="SAM" id="Phobius"/>
    </source>
</evidence>
<protein>
    <recommendedName>
        <fullName evidence="2">Lipopolysaccharide export system permease protein LptF</fullName>
    </recommendedName>
</protein>
<evidence type="ECO:0000256" key="3">
    <source>
        <dbReference type="ARBA" id="ARBA00022448"/>
    </source>
</evidence>
<evidence type="ECO:0000313" key="10">
    <source>
        <dbReference type="EMBL" id="MBO1248908.1"/>
    </source>
</evidence>
<evidence type="ECO:0000256" key="6">
    <source>
        <dbReference type="ARBA" id="ARBA00022692"/>
    </source>
</evidence>
<keyword evidence="11" id="KW-1185">Reference proteome</keyword>